<feature type="region of interest" description="Disordered" evidence="1">
    <location>
        <begin position="83"/>
        <end position="172"/>
    </location>
</feature>
<protein>
    <submittedName>
        <fullName evidence="2">Uncharacterized protein</fullName>
    </submittedName>
</protein>
<reference evidence="2 3" key="1">
    <citation type="submission" date="2018-02" db="EMBL/GenBank/DDBJ databases">
        <title>Genome sequence of the basidiomycete white-rot fungus Phlebia centrifuga.</title>
        <authorList>
            <person name="Granchi Z."/>
            <person name="Peng M."/>
            <person name="de Vries R.P."/>
            <person name="Hilden K."/>
            <person name="Makela M.R."/>
            <person name="Grigoriev I."/>
            <person name="Riley R."/>
        </authorList>
    </citation>
    <scope>NUCLEOTIDE SEQUENCE [LARGE SCALE GENOMIC DNA]</scope>
    <source>
        <strain evidence="2 3">FBCC195</strain>
    </source>
</reference>
<comment type="caution">
    <text evidence="2">The sequence shown here is derived from an EMBL/GenBank/DDBJ whole genome shotgun (WGS) entry which is preliminary data.</text>
</comment>
<dbReference type="Proteomes" id="UP000186601">
    <property type="component" value="Unassembled WGS sequence"/>
</dbReference>
<feature type="region of interest" description="Disordered" evidence="1">
    <location>
        <begin position="1"/>
        <end position="71"/>
    </location>
</feature>
<name>A0A2R6NVL4_9APHY</name>
<accession>A0A2R6NVL4</accession>
<evidence type="ECO:0000313" key="2">
    <source>
        <dbReference type="EMBL" id="PSR77624.1"/>
    </source>
</evidence>
<dbReference type="EMBL" id="MLYV02000787">
    <property type="protein sequence ID" value="PSR77624.1"/>
    <property type="molecule type" value="Genomic_DNA"/>
</dbReference>
<organism evidence="2 3">
    <name type="scientific">Hermanssonia centrifuga</name>
    <dbReference type="NCBI Taxonomy" id="98765"/>
    <lineage>
        <taxon>Eukaryota</taxon>
        <taxon>Fungi</taxon>
        <taxon>Dikarya</taxon>
        <taxon>Basidiomycota</taxon>
        <taxon>Agaricomycotina</taxon>
        <taxon>Agaricomycetes</taxon>
        <taxon>Polyporales</taxon>
        <taxon>Meruliaceae</taxon>
        <taxon>Hermanssonia</taxon>
    </lineage>
</organism>
<gene>
    <name evidence="2" type="ORF">PHLCEN_2v7814</name>
</gene>
<feature type="compositionally biased region" description="Pro residues" evidence="1">
    <location>
        <begin position="19"/>
        <end position="34"/>
    </location>
</feature>
<feature type="compositionally biased region" description="Acidic residues" evidence="1">
    <location>
        <begin position="52"/>
        <end position="64"/>
    </location>
</feature>
<evidence type="ECO:0000256" key="1">
    <source>
        <dbReference type="SAM" id="MobiDB-lite"/>
    </source>
</evidence>
<sequence>MSVASPTLLPRSALFPNLLPKPPQPHPIPLPPYGQKPLRFNATRDLVREMDDLSDEEEEMDELNIDLKNRGYNFLVPIGKMLTQHEEKNDADDDGDDDDDDDDDDEEDEEDDDGEDRDETSPSEDNSDENEDEDEQDLDAEMEDMDDDSGNITTRSDEMDESGYEEAPSSEP</sequence>
<evidence type="ECO:0000313" key="3">
    <source>
        <dbReference type="Proteomes" id="UP000186601"/>
    </source>
</evidence>
<keyword evidence="3" id="KW-1185">Reference proteome</keyword>
<proteinExistence type="predicted"/>
<dbReference type="STRING" id="98765.A0A2R6NVL4"/>
<feature type="compositionally biased region" description="Acidic residues" evidence="1">
    <location>
        <begin position="89"/>
        <end position="149"/>
    </location>
</feature>
<dbReference type="AlphaFoldDB" id="A0A2R6NVL4"/>